<evidence type="ECO:0000313" key="3">
    <source>
        <dbReference type="Proteomes" id="UP000006055"/>
    </source>
</evidence>
<organism evidence="2 3">
    <name type="scientific">Desulfomonile tiedjei (strain ATCC 49306 / DSM 6799 / DCB-1)</name>
    <dbReference type="NCBI Taxonomy" id="706587"/>
    <lineage>
        <taxon>Bacteria</taxon>
        <taxon>Pseudomonadati</taxon>
        <taxon>Thermodesulfobacteriota</taxon>
        <taxon>Desulfomonilia</taxon>
        <taxon>Desulfomonilales</taxon>
        <taxon>Desulfomonilaceae</taxon>
        <taxon>Desulfomonile</taxon>
    </lineage>
</organism>
<sequence length="141" mass="16062">MKPVHVGRALGMAVFLSSLLFASCLSMIPRQSTEAGGDKALVDTWELQYQVNDKGDQEKPREATKTMIEFTNGGQVVFNRMDKEDSNATKSRTGKYSLEKSEISITDDMGNTVKWPYQISGDQLVIFMPEVNKKFYWRRNR</sequence>
<evidence type="ECO:0000313" key="2">
    <source>
        <dbReference type="EMBL" id="AFM26231.1"/>
    </source>
</evidence>
<proteinExistence type="predicted"/>
<dbReference type="PROSITE" id="PS51257">
    <property type="entry name" value="PROKAR_LIPOPROTEIN"/>
    <property type="match status" value="1"/>
</dbReference>
<accession>I4C9J0</accession>
<dbReference type="KEGG" id="dti:Desti_3583"/>
<name>I4C9J0_DESTA</name>
<gene>
    <name evidence="2" type="ordered locus">Desti_3583</name>
</gene>
<dbReference type="HOGENOM" id="CLU_1822286_0_0_7"/>
<protein>
    <recommendedName>
        <fullName evidence="1">Lipocalin-like domain-containing protein</fullName>
    </recommendedName>
</protein>
<dbReference type="AlphaFoldDB" id="I4C9J0"/>
<dbReference type="Pfam" id="PF13648">
    <property type="entry name" value="Lipocalin_4"/>
    <property type="match status" value="1"/>
</dbReference>
<feature type="domain" description="Lipocalin-like" evidence="1">
    <location>
        <begin position="41"/>
        <end position="126"/>
    </location>
</feature>
<dbReference type="InterPro" id="IPR024311">
    <property type="entry name" value="Lipocalin-like"/>
</dbReference>
<reference evidence="3" key="1">
    <citation type="submission" date="2012-06" db="EMBL/GenBank/DDBJ databases">
        <title>Complete sequence of chromosome of Desulfomonile tiedjei DSM 6799.</title>
        <authorList>
            <person name="Lucas S."/>
            <person name="Copeland A."/>
            <person name="Lapidus A."/>
            <person name="Glavina del Rio T."/>
            <person name="Dalin E."/>
            <person name="Tice H."/>
            <person name="Bruce D."/>
            <person name="Goodwin L."/>
            <person name="Pitluck S."/>
            <person name="Peters L."/>
            <person name="Ovchinnikova G."/>
            <person name="Zeytun A."/>
            <person name="Lu M."/>
            <person name="Kyrpides N."/>
            <person name="Mavromatis K."/>
            <person name="Ivanova N."/>
            <person name="Brettin T."/>
            <person name="Detter J.C."/>
            <person name="Han C."/>
            <person name="Larimer F."/>
            <person name="Land M."/>
            <person name="Hauser L."/>
            <person name="Markowitz V."/>
            <person name="Cheng J.-F."/>
            <person name="Hugenholtz P."/>
            <person name="Woyke T."/>
            <person name="Wu D."/>
            <person name="Spring S."/>
            <person name="Schroeder M."/>
            <person name="Brambilla E."/>
            <person name="Klenk H.-P."/>
            <person name="Eisen J.A."/>
        </authorList>
    </citation>
    <scope>NUCLEOTIDE SEQUENCE [LARGE SCALE GENOMIC DNA]</scope>
    <source>
        <strain evidence="3">ATCC 49306 / DSM 6799 / DCB-1</strain>
    </source>
</reference>
<keyword evidence="3" id="KW-1185">Reference proteome</keyword>
<dbReference type="RefSeq" id="WP_014811361.1">
    <property type="nucleotide sequence ID" value="NC_018025.1"/>
</dbReference>
<dbReference type="STRING" id="706587.Desti_3583"/>
<evidence type="ECO:0000259" key="1">
    <source>
        <dbReference type="Pfam" id="PF13648"/>
    </source>
</evidence>
<dbReference type="Proteomes" id="UP000006055">
    <property type="component" value="Chromosome"/>
</dbReference>
<dbReference type="EMBL" id="CP003360">
    <property type="protein sequence ID" value="AFM26231.1"/>
    <property type="molecule type" value="Genomic_DNA"/>
</dbReference>